<evidence type="ECO:0000256" key="2">
    <source>
        <dbReference type="ARBA" id="ARBA00008072"/>
    </source>
</evidence>
<feature type="domain" description="Enoyl reductase (ER)" evidence="8">
    <location>
        <begin position="13"/>
        <end position="363"/>
    </location>
</feature>
<name>A0A2S5ITZ2_9MICC</name>
<evidence type="ECO:0000256" key="5">
    <source>
        <dbReference type="ARBA" id="ARBA00023002"/>
    </source>
</evidence>
<dbReference type="GO" id="GO:0046294">
    <property type="term" value="P:formaldehyde catabolic process"/>
    <property type="evidence" value="ECO:0007669"/>
    <property type="project" value="TreeGrafter"/>
</dbReference>
<sequence>MSRSSRAAVHRHGSQDLDVTVVDVADPAPGTVLVRMGASGVCGSDRHVLDGDWTLPSPTVMGHEGAGTVEAIGDGVTDVAVGDHVILSWFYPCRRCTACLSGKSYVCTGSRSEECLLPDGSSPLTLDGERVFPYLTVGSMSEYAVVPEAGAIRIPDEVPFDVASLIGCSVATGFGAVVNDAGVEAGTSAVVVGTGGVGLSIILALRLVGANPIIAVDLSEDKLAAAREFGATHTLVPSDGLAEEIAAITQGGAAYAFEAIGRVQTIESLPSLLAPGGKAVIVGLPPEDSPVSIDALALAESGKSLIGSNYGSTVPGRDFPRLAALYLAGRLPVDRLISHRIGLDDVNEAFDAMRRGERARSVIVF</sequence>
<dbReference type="Gene3D" id="3.40.50.720">
    <property type="entry name" value="NAD(P)-binding Rossmann-like Domain"/>
    <property type="match status" value="1"/>
</dbReference>
<reference evidence="9 10" key="1">
    <citation type="journal article" date="2014" name="Int. J. Syst. Evol. Microbiol.">
        <title>Arthrobacter pityocampae sp. nov., isolated from Thaumetopoea pityocampa (Lep., Thaumetopoeidae).</title>
        <authorList>
            <person name="Ince I.A."/>
            <person name="Demirbag Z."/>
            <person name="Kati H."/>
        </authorList>
    </citation>
    <scope>NUCLEOTIDE SEQUENCE [LARGE SCALE GENOMIC DNA]</scope>
    <source>
        <strain evidence="9 10">Tp2</strain>
    </source>
</reference>
<protein>
    <submittedName>
        <fullName evidence="9">Alcohol dehydrogenase</fullName>
    </submittedName>
</protein>
<dbReference type="RefSeq" id="WP_104122709.1">
    <property type="nucleotide sequence ID" value="NZ_PRKW01000007.1"/>
</dbReference>
<evidence type="ECO:0000256" key="7">
    <source>
        <dbReference type="RuleBase" id="RU361277"/>
    </source>
</evidence>
<dbReference type="GO" id="GO:0051903">
    <property type="term" value="F:S-(hydroxymethyl)glutathione dehydrogenase [NAD(P)+] activity"/>
    <property type="evidence" value="ECO:0007669"/>
    <property type="project" value="TreeGrafter"/>
</dbReference>
<dbReference type="SMART" id="SM00829">
    <property type="entry name" value="PKS_ER"/>
    <property type="match status" value="1"/>
</dbReference>
<dbReference type="GO" id="GO:0005829">
    <property type="term" value="C:cytosol"/>
    <property type="evidence" value="ECO:0007669"/>
    <property type="project" value="TreeGrafter"/>
</dbReference>
<evidence type="ECO:0000256" key="6">
    <source>
        <dbReference type="ARBA" id="ARBA00023027"/>
    </source>
</evidence>
<gene>
    <name evidence="9" type="ORF">C4K88_16305</name>
</gene>
<dbReference type="InterPro" id="IPR002328">
    <property type="entry name" value="ADH_Zn_CS"/>
</dbReference>
<dbReference type="InterPro" id="IPR020843">
    <property type="entry name" value="ER"/>
</dbReference>
<dbReference type="InterPro" id="IPR013154">
    <property type="entry name" value="ADH-like_N"/>
</dbReference>
<dbReference type="InterPro" id="IPR011032">
    <property type="entry name" value="GroES-like_sf"/>
</dbReference>
<keyword evidence="5" id="KW-0560">Oxidoreductase</keyword>
<dbReference type="InterPro" id="IPR013149">
    <property type="entry name" value="ADH-like_C"/>
</dbReference>
<keyword evidence="3 7" id="KW-0479">Metal-binding</keyword>
<dbReference type="AlphaFoldDB" id="A0A2S5ITZ2"/>
<evidence type="ECO:0000259" key="8">
    <source>
        <dbReference type="SMART" id="SM00829"/>
    </source>
</evidence>
<dbReference type="InterPro" id="IPR036291">
    <property type="entry name" value="NAD(P)-bd_dom_sf"/>
</dbReference>
<dbReference type="OrthoDB" id="334894at2"/>
<keyword evidence="4 7" id="KW-0862">Zinc</keyword>
<dbReference type="Pfam" id="PF08240">
    <property type="entry name" value="ADH_N"/>
    <property type="match status" value="1"/>
</dbReference>
<dbReference type="Pfam" id="PF00107">
    <property type="entry name" value="ADH_zinc_N"/>
    <property type="match status" value="1"/>
</dbReference>
<dbReference type="PANTHER" id="PTHR43880">
    <property type="entry name" value="ALCOHOL DEHYDROGENASE"/>
    <property type="match status" value="1"/>
</dbReference>
<dbReference type="Proteomes" id="UP000239297">
    <property type="component" value="Unassembled WGS sequence"/>
</dbReference>
<comment type="cofactor">
    <cofactor evidence="1 7">
        <name>Zn(2+)</name>
        <dbReference type="ChEBI" id="CHEBI:29105"/>
    </cofactor>
</comment>
<keyword evidence="6" id="KW-0520">NAD</keyword>
<keyword evidence="10" id="KW-1185">Reference proteome</keyword>
<dbReference type="PROSITE" id="PS00059">
    <property type="entry name" value="ADH_ZINC"/>
    <property type="match status" value="1"/>
</dbReference>
<dbReference type="FunFam" id="3.40.50.720:FF:000003">
    <property type="entry name" value="S-(hydroxymethyl)glutathione dehydrogenase"/>
    <property type="match status" value="1"/>
</dbReference>
<evidence type="ECO:0000313" key="9">
    <source>
        <dbReference type="EMBL" id="PPB48015.1"/>
    </source>
</evidence>
<evidence type="ECO:0000256" key="1">
    <source>
        <dbReference type="ARBA" id="ARBA00001947"/>
    </source>
</evidence>
<evidence type="ECO:0000256" key="4">
    <source>
        <dbReference type="ARBA" id="ARBA00022833"/>
    </source>
</evidence>
<dbReference type="EMBL" id="PRKW01000007">
    <property type="protein sequence ID" value="PPB48015.1"/>
    <property type="molecule type" value="Genomic_DNA"/>
</dbReference>
<dbReference type="SUPFAM" id="SSF51735">
    <property type="entry name" value="NAD(P)-binding Rossmann-fold domains"/>
    <property type="match status" value="1"/>
</dbReference>
<dbReference type="GO" id="GO:0008270">
    <property type="term" value="F:zinc ion binding"/>
    <property type="evidence" value="ECO:0007669"/>
    <property type="project" value="InterPro"/>
</dbReference>
<comment type="caution">
    <text evidence="9">The sequence shown here is derived from an EMBL/GenBank/DDBJ whole genome shotgun (WGS) entry which is preliminary data.</text>
</comment>
<dbReference type="PANTHER" id="PTHR43880:SF12">
    <property type="entry name" value="ALCOHOL DEHYDROGENASE CLASS-3"/>
    <property type="match status" value="1"/>
</dbReference>
<accession>A0A2S5ITZ2</accession>
<comment type="similarity">
    <text evidence="2 7">Belongs to the zinc-containing alcohol dehydrogenase family.</text>
</comment>
<dbReference type="SUPFAM" id="SSF50129">
    <property type="entry name" value="GroES-like"/>
    <property type="match status" value="2"/>
</dbReference>
<proteinExistence type="inferred from homology"/>
<evidence type="ECO:0000256" key="3">
    <source>
        <dbReference type="ARBA" id="ARBA00022723"/>
    </source>
</evidence>
<dbReference type="Gene3D" id="3.90.180.10">
    <property type="entry name" value="Medium-chain alcohol dehydrogenases, catalytic domain"/>
    <property type="match status" value="1"/>
</dbReference>
<evidence type="ECO:0000313" key="10">
    <source>
        <dbReference type="Proteomes" id="UP000239297"/>
    </source>
</evidence>
<organism evidence="9 10">
    <name type="scientific">Arthrobacter pityocampae</name>
    <dbReference type="NCBI Taxonomy" id="547334"/>
    <lineage>
        <taxon>Bacteria</taxon>
        <taxon>Bacillati</taxon>
        <taxon>Actinomycetota</taxon>
        <taxon>Actinomycetes</taxon>
        <taxon>Micrococcales</taxon>
        <taxon>Micrococcaceae</taxon>
        <taxon>Arthrobacter</taxon>
    </lineage>
</organism>